<organism evidence="2 3">
    <name type="scientific">Entomortierella chlamydospora</name>
    <dbReference type="NCBI Taxonomy" id="101097"/>
    <lineage>
        <taxon>Eukaryota</taxon>
        <taxon>Fungi</taxon>
        <taxon>Fungi incertae sedis</taxon>
        <taxon>Mucoromycota</taxon>
        <taxon>Mortierellomycotina</taxon>
        <taxon>Mortierellomycetes</taxon>
        <taxon>Mortierellales</taxon>
        <taxon>Mortierellaceae</taxon>
        <taxon>Entomortierella</taxon>
    </lineage>
</organism>
<proteinExistence type="predicted"/>
<dbReference type="PANTHER" id="PTHR34825">
    <property type="entry name" value="CONSERVED PROTEIN, WITH A WEAK D-GALACTARATE DEHYDRATASE/ALTRONATE HYDROLASE DOMAIN"/>
    <property type="match status" value="1"/>
</dbReference>
<dbReference type="Proteomes" id="UP000703661">
    <property type="component" value="Unassembled WGS sequence"/>
</dbReference>
<accession>A0A9P6MEI4</accession>
<dbReference type="InterPro" id="IPR018631">
    <property type="entry name" value="AAA-ATPase-like_dom"/>
</dbReference>
<feature type="domain" description="AAA-ATPase-like" evidence="1">
    <location>
        <begin position="14"/>
        <end position="173"/>
    </location>
</feature>
<reference evidence="2" key="1">
    <citation type="journal article" date="2020" name="Fungal Divers.">
        <title>Resolving the Mortierellaceae phylogeny through synthesis of multi-gene phylogenetics and phylogenomics.</title>
        <authorList>
            <person name="Vandepol N."/>
            <person name="Liber J."/>
            <person name="Desiro A."/>
            <person name="Na H."/>
            <person name="Kennedy M."/>
            <person name="Barry K."/>
            <person name="Grigoriev I.V."/>
            <person name="Miller A.N."/>
            <person name="O'Donnell K."/>
            <person name="Stajich J.E."/>
            <person name="Bonito G."/>
        </authorList>
    </citation>
    <scope>NUCLEOTIDE SEQUENCE</scope>
    <source>
        <strain evidence="2">NRRL 2769</strain>
    </source>
</reference>
<evidence type="ECO:0000259" key="1">
    <source>
        <dbReference type="Pfam" id="PF09820"/>
    </source>
</evidence>
<dbReference type="PANTHER" id="PTHR34825:SF1">
    <property type="entry name" value="AAA-ATPASE-LIKE DOMAIN-CONTAINING PROTEIN"/>
    <property type="match status" value="1"/>
</dbReference>
<keyword evidence="3" id="KW-1185">Reference proteome</keyword>
<feature type="non-terminal residue" evidence="2">
    <location>
        <position position="1"/>
    </location>
</feature>
<dbReference type="AlphaFoldDB" id="A0A9P6MEI4"/>
<protein>
    <recommendedName>
        <fullName evidence="1">AAA-ATPase-like domain-containing protein</fullName>
    </recommendedName>
</protein>
<gene>
    <name evidence="2" type="ORF">BGZ80_007633</name>
</gene>
<comment type="caution">
    <text evidence="2">The sequence shown here is derived from an EMBL/GenBank/DDBJ whole genome shotgun (WGS) entry which is preliminary data.</text>
</comment>
<dbReference type="EMBL" id="JAAAID010003944">
    <property type="protein sequence ID" value="KAF9994997.1"/>
    <property type="molecule type" value="Genomic_DNA"/>
</dbReference>
<dbReference type="Pfam" id="PF09820">
    <property type="entry name" value="AAA-ATPase_like"/>
    <property type="match status" value="1"/>
</dbReference>
<name>A0A9P6MEI4_9FUNG</name>
<evidence type="ECO:0000313" key="2">
    <source>
        <dbReference type="EMBL" id="KAF9994997.1"/>
    </source>
</evidence>
<evidence type="ECO:0000313" key="3">
    <source>
        <dbReference type="Proteomes" id="UP000703661"/>
    </source>
</evidence>
<sequence length="314" mass="34784">MLDVDRDVDNGKVKPGQYLVLAFDFSAANRSSDVEAAEASLNGMLNSSIRTFYSTYAPYLGTATDDQLIRENVFPSAVESLTECVHVVNKALNAVREEDDPLCGVKGIYLLADEYDAFSNEFLSPDDARPWDHLRSNANSLLKGFWATVKSVLGVRRITKCFITGVSPLSMADRTSGFNVASYVSWRRELSGLCGLTEEDVFAALNMPGVCRTEDEMQKHFKVMKDNYNGYNFVELSQVPHIFNTNTCLEYLESLVRDEPINPSAVCNSEVSEPALQILAASPVASSIISDSLRSQDPKIPYDKLVQSFRLTSL</sequence>